<dbReference type="EMBL" id="JAAOAN010000076">
    <property type="protein sequence ID" value="KAF5723100.1"/>
    <property type="molecule type" value="Genomic_DNA"/>
</dbReference>
<reference evidence="1 2" key="1">
    <citation type="submission" date="2020-05" db="EMBL/GenBank/DDBJ databases">
        <title>Identification and distribution of gene clusters putatively required for synthesis of sphingolipid metabolism inhibitors in phylogenetically diverse species of the filamentous fungus Fusarium.</title>
        <authorList>
            <person name="Kim H.-S."/>
            <person name="Busman M."/>
            <person name="Brown D.W."/>
            <person name="Divon H."/>
            <person name="Uhlig S."/>
            <person name="Proctor R.H."/>
        </authorList>
    </citation>
    <scope>NUCLEOTIDE SEQUENCE [LARGE SCALE GENOMIC DNA]</scope>
    <source>
        <strain evidence="1 2">NRRL 66235</strain>
    </source>
</reference>
<protein>
    <submittedName>
        <fullName evidence="1">Uncharacterized protein</fullName>
    </submittedName>
</protein>
<dbReference type="AlphaFoldDB" id="A0A8H5Z599"/>
<name>A0A8H5Z599_9HYPO</name>
<sequence length="102" mass="10833">MSLNFLGDNSTTISLGPNVKDIKFKFTSGGDATIAEGKKANLKGEAYEALVTYNDDTIKLFKVTSGYLFQSYASAVVKFSIAQTTISVIAESGLGAELKLVV</sequence>
<evidence type="ECO:0000313" key="2">
    <source>
        <dbReference type="Proteomes" id="UP000544331"/>
    </source>
</evidence>
<comment type="caution">
    <text evidence="1">The sequence shown here is derived from an EMBL/GenBank/DDBJ whole genome shotgun (WGS) entry which is preliminary data.</text>
</comment>
<keyword evidence="2" id="KW-1185">Reference proteome</keyword>
<accession>A0A8H5Z599</accession>
<evidence type="ECO:0000313" key="1">
    <source>
        <dbReference type="EMBL" id="KAF5723100.1"/>
    </source>
</evidence>
<proteinExistence type="predicted"/>
<gene>
    <name evidence="1" type="ORF">FMUND_2141</name>
</gene>
<dbReference type="OrthoDB" id="10340936at2759"/>
<organism evidence="1 2">
    <name type="scientific">Fusarium mundagurra</name>
    <dbReference type="NCBI Taxonomy" id="1567541"/>
    <lineage>
        <taxon>Eukaryota</taxon>
        <taxon>Fungi</taxon>
        <taxon>Dikarya</taxon>
        <taxon>Ascomycota</taxon>
        <taxon>Pezizomycotina</taxon>
        <taxon>Sordariomycetes</taxon>
        <taxon>Hypocreomycetidae</taxon>
        <taxon>Hypocreales</taxon>
        <taxon>Nectriaceae</taxon>
        <taxon>Fusarium</taxon>
        <taxon>Fusarium fujikuroi species complex</taxon>
    </lineage>
</organism>
<dbReference type="Proteomes" id="UP000544331">
    <property type="component" value="Unassembled WGS sequence"/>
</dbReference>